<evidence type="ECO:0000313" key="3">
    <source>
        <dbReference type="Proteomes" id="UP000316770"/>
    </source>
</evidence>
<evidence type="ECO:0000256" key="1">
    <source>
        <dbReference type="SAM" id="MobiDB-lite"/>
    </source>
</evidence>
<reference evidence="2 3" key="1">
    <citation type="submission" date="2019-02" db="EMBL/GenBank/DDBJ databases">
        <title>Deep-cultivation of Planctomycetes and their phenomic and genomic characterization uncovers novel biology.</title>
        <authorList>
            <person name="Wiegand S."/>
            <person name="Jogler M."/>
            <person name="Boedeker C."/>
            <person name="Pinto D."/>
            <person name="Vollmers J."/>
            <person name="Rivas-Marin E."/>
            <person name="Kohn T."/>
            <person name="Peeters S.H."/>
            <person name="Heuer A."/>
            <person name="Rast P."/>
            <person name="Oberbeckmann S."/>
            <person name="Bunk B."/>
            <person name="Jeske O."/>
            <person name="Meyerdierks A."/>
            <person name="Storesund J.E."/>
            <person name="Kallscheuer N."/>
            <person name="Luecker S."/>
            <person name="Lage O.M."/>
            <person name="Pohl T."/>
            <person name="Merkel B.J."/>
            <person name="Hornburger P."/>
            <person name="Mueller R.-W."/>
            <person name="Bruemmer F."/>
            <person name="Labrenz M."/>
            <person name="Spormann A.M."/>
            <person name="Op den Camp H."/>
            <person name="Overmann J."/>
            <person name="Amann R."/>
            <person name="Jetten M.S.M."/>
            <person name="Mascher T."/>
            <person name="Medema M.H."/>
            <person name="Devos D.P."/>
            <person name="Kaster A.-K."/>
            <person name="Ovreas L."/>
            <person name="Rohde M."/>
            <person name="Galperin M.Y."/>
            <person name="Jogler C."/>
        </authorList>
    </citation>
    <scope>NUCLEOTIDE SEQUENCE [LARGE SCALE GENOMIC DNA]</scope>
    <source>
        <strain evidence="2 3">Mal33</strain>
    </source>
</reference>
<dbReference type="EMBL" id="CP036318">
    <property type="protein sequence ID" value="QDV56226.1"/>
    <property type="molecule type" value="Genomic_DNA"/>
</dbReference>
<sequence length="146" mass="16713">MILRAEPIGQPPSRRWVVQNTHDNTVWDGEKFVKDWTVGRKYVHPSDACSDMAEILKDFYGGLEKRTFVVPVEIEVYGTATRSKIARYLYQASVLHMRTQEYGNGPCECLVLPTIHWGKIRESRESAPLSDTEDPAIESEEPDEDE</sequence>
<dbReference type="Proteomes" id="UP000316770">
    <property type="component" value="Chromosome"/>
</dbReference>
<name>A0A518IT14_9BACT</name>
<keyword evidence="3" id="KW-1185">Reference proteome</keyword>
<feature type="region of interest" description="Disordered" evidence="1">
    <location>
        <begin position="123"/>
        <end position="146"/>
    </location>
</feature>
<dbReference type="AlphaFoldDB" id="A0A518IT14"/>
<dbReference type="RefSeq" id="WP_145284402.1">
    <property type="nucleotide sequence ID" value="NZ_CP036318.1"/>
</dbReference>
<feature type="compositionally biased region" description="Acidic residues" evidence="1">
    <location>
        <begin position="131"/>
        <end position="146"/>
    </location>
</feature>
<gene>
    <name evidence="2" type="ORF">Mal33_22080</name>
</gene>
<evidence type="ECO:0000313" key="2">
    <source>
        <dbReference type="EMBL" id="QDV56226.1"/>
    </source>
</evidence>
<protein>
    <submittedName>
        <fullName evidence="2">Uncharacterized protein</fullName>
    </submittedName>
</protein>
<organism evidence="2 3">
    <name type="scientific">Rosistilla oblonga</name>
    <dbReference type="NCBI Taxonomy" id="2527990"/>
    <lineage>
        <taxon>Bacteria</taxon>
        <taxon>Pseudomonadati</taxon>
        <taxon>Planctomycetota</taxon>
        <taxon>Planctomycetia</taxon>
        <taxon>Pirellulales</taxon>
        <taxon>Pirellulaceae</taxon>
        <taxon>Rosistilla</taxon>
    </lineage>
</organism>
<proteinExistence type="predicted"/>
<accession>A0A518IT14</accession>